<accession>A0ABS8ZVW8</accession>
<feature type="binding site" evidence="10">
    <location>
        <position position="837"/>
    </location>
    <ligand>
        <name>substrate</name>
    </ligand>
</feature>
<evidence type="ECO:0000256" key="5">
    <source>
        <dbReference type="ARBA" id="ARBA00022801"/>
    </source>
</evidence>
<dbReference type="InterPro" id="IPR006098">
    <property type="entry name" value="MMCoA_mutase_a_cat"/>
</dbReference>
<dbReference type="Pfam" id="PF02310">
    <property type="entry name" value="B12-binding"/>
    <property type="match status" value="1"/>
</dbReference>
<reference evidence="12 13" key="1">
    <citation type="submission" date="2021-12" db="EMBL/GenBank/DDBJ databases">
        <title>Genome sequence of Kibdelosporangium philippinense ATCC 49844.</title>
        <authorList>
            <person name="Fedorov E.A."/>
            <person name="Omeragic M."/>
            <person name="Shalygina K.F."/>
            <person name="Maclea K.S."/>
        </authorList>
    </citation>
    <scope>NUCLEOTIDE SEQUENCE [LARGE SCALE GENOMIC DNA]</scope>
    <source>
        <strain evidence="12 13">ATCC 49844</strain>
    </source>
</reference>
<feature type="binding site" evidence="10">
    <location>
        <position position="230"/>
    </location>
    <ligand>
        <name>Mg(2+)</name>
        <dbReference type="ChEBI" id="CHEBI:18420"/>
        <label>2</label>
    </ligand>
</feature>
<dbReference type="Gene3D" id="3.40.50.280">
    <property type="entry name" value="Cobalamin-binding domain"/>
    <property type="match status" value="1"/>
</dbReference>
<comment type="subunit">
    <text evidence="10">Homodimer.</text>
</comment>
<feature type="binding site" evidence="10">
    <location>
        <position position="292"/>
    </location>
    <ligand>
        <name>Mg(2+)</name>
        <dbReference type="ChEBI" id="CHEBI:18420"/>
        <label>2</label>
    </ligand>
</feature>
<keyword evidence="10" id="KW-0511">Multifunctional enzyme</keyword>
<dbReference type="SUPFAM" id="SSF51703">
    <property type="entry name" value="Cobalamin (vitamin B12)-dependent enzymes"/>
    <property type="match status" value="1"/>
</dbReference>
<dbReference type="EMBL" id="JAJVCN010000004">
    <property type="protein sequence ID" value="MCE7011155.1"/>
    <property type="molecule type" value="Genomic_DNA"/>
</dbReference>
<keyword evidence="13" id="KW-1185">Reference proteome</keyword>
<feature type="binding site" evidence="10">
    <location>
        <begin position="338"/>
        <end position="341"/>
    </location>
    <ligand>
        <name>GTP</name>
        <dbReference type="ChEBI" id="CHEBI:37565"/>
    </ligand>
</feature>
<dbReference type="EC" id="3.6.5.-" evidence="10"/>
<dbReference type="InterPro" id="IPR027417">
    <property type="entry name" value="P-loop_NTPase"/>
</dbReference>
<dbReference type="InterPro" id="IPR052040">
    <property type="entry name" value="GTPase/Isobutyryl-CoA_mutase"/>
</dbReference>
<keyword evidence="5 10" id="KW-0378">Hydrolase</keyword>
<dbReference type="InterPro" id="IPR036724">
    <property type="entry name" value="Cobalamin-bd_sf"/>
</dbReference>
<evidence type="ECO:0000256" key="2">
    <source>
        <dbReference type="ARBA" id="ARBA00011870"/>
    </source>
</evidence>
<feature type="binding site" evidence="10">
    <location>
        <position position="291"/>
    </location>
    <ligand>
        <name>Mg(2+)</name>
        <dbReference type="ChEBI" id="CHEBI:18420"/>
        <label>2</label>
    </ligand>
</feature>
<dbReference type="PROSITE" id="PS51332">
    <property type="entry name" value="B12_BINDING"/>
    <property type="match status" value="1"/>
</dbReference>
<comment type="catalytic activity">
    <reaction evidence="10">
        <text>2-methylpropanoyl-CoA = butanoyl-CoA</text>
        <dbReference type="Rhea" id="RHEA:13141"/>
        <dbReference type="ChEBI" id="CHEBI:57338"/>
        <dbReference type="ChEBI" id="CHEBI:57371"/>
        <dbReference type="EC" id="5.4.99.13"/>
    </reaction>
</comment>
<feature type="region of interest" description="Linker" evidence="10">
    <location>
        <begin position="399"/>
        <end position="560"/>
    </location>
</feature>
<comment type="catalytic activity">
    <reaction evidence="10">
        <text>GTP + H2O = GDP + phosphate + H(+)</text>
        <dbReference type="Rhea" id="RHEA:19669"/>
        <dbReference type="ChEBI" id="CHEBI:15377"/>
        <dbReference type="ChEBI" id="CHEBI:15378"/>
        <dbReference type="ChEBI" id="CHEBI:37565"/>
        <dbReference type="ChEBI" id="CHEBI:43474"/>
        <dbReference type="ChEBI" id="CHEBI:58189"/>
    </reaction>
</comment>
<comment type="subunit">
    <text evidence="2">Heterodimer of an alpha and a beta chain.</text>
</comment>
<feature type="binding site" evidence="10">
    <location>
        <position position="1073"/>
    </location>
    <ligand>
        <name>GTP</name>
        <dbReference type="ChEBI" id="CHEBI:37565"/>
    </ligand>
</feature>
<comment type="caution">
    <text evidence="10">Lacks conserved residue(s) required for the propagation of feature annotation.</text>
</comment>
<feature type="binding site" evidence="10">
    <location>
        <begin position="200"/>
        <end position="205"/>
    </location>
    <ligand>
        <name>GTP</name>
        <dbReference type="ChEBI" id="CHEBI:37565"/>
    </ligand>
</feature>
<keyword evidence="10" id="KW-0479">Metal-binding</keyword>
<dbReference type="InterPro" id="IPR053439">
    <property type="entry name" value="IcmF/GTPase_domain"/>
</dbReference>
<protein>
    <recommendedName>
        <fullName evidence="10">Fused isobutyryl-CoA mutase</fullName>
    </recommendedName>
    <domain>
        <recommendedName>
            <fullName evidence="10">Isobutyryl-CoA mutase</fullName>
            <shortName evidence="10">ICM</shortName>
            <ecNumber evidence="10">5.4.99.13</ecNumber>
        </recommendedName>
    </domain>
    <domain>
        <recommendedName>
            <fullName evidence="10">P-loop GTPase</fullName>
            <ecNumber evidence="10">3.6.5.-</ecNumber>
        </recommendedName>
        <alternativeName>
            <fullName evidence="10">G-protein chaperone</fullName>
        </alternativeName>
    </domain>
</protein>
<dbReference type="NCBIfam" id="TIGR00641">
    <property type="entry name" value="acid_CoA_mut_N"/>
    <property type="match status" value="1"/>
</dbReference>
<feature type="binding site" evidence="10">
    <location>
        <position position="802"/>
    </location>
    <ligand>
        <name>substrate</name>
    </ligand>
</feature>
<dbReference type="InterPro" id="IPR006099">
    <property type="entry name" value="MeMalonylCoA_mutase_a/b_cat"/>
</dbReference>
<comment type="cofactor">
    <cofactor evidence="10">
        <name>Mg(2+)</name>
        <dbReference type="ChEBI" id="CHEBI:18420"/>
    </cofactor>
</comment>
<keyword evidence="8 10" id="KW-0413">Isomerase</keyword>
<dbReference type="CDD" id="cd02071">
    <property type="entry name" value="MM_CoA_mut_B12_BD"/>
    <property type="match status" value="1"/>
</dbReference>
<feature type="binding site" evidence="10">
    <location>
        <position position="291"/>
    </location>
    <ligand>
        <name>Mg(2+)</name>
        <dbReference type="ChEBI" id="CHEBI:18420"/>
        <label>1</label>
        <note>catalytic</note>
    </ligand>
</feature>
<dbReference type="Pfam" id="PF03308">
    <property type="entry name" value="MeaB"/>
    <property type="match status" value="1"/>
</dbReference>
<keyword evidence="4 10" id="KW-0547">Nucleotide-binding</keyword>
<dbReference type="EC" id="5.4.99.13" evidence="10"/>
<evidence type="ECO:0000256" key="7">
    <source>
        <dbReference type="ARBA" id="ARBA00023186"/>
    </source>
</evidence>
<dbReference type="SUPFAM" id="SSF52242">
    <property type="entry name" value="Cobalamin (vitamin B12)-binding domain"/>
    <property type="match status" value="1"/>
</dbReference>
<evidence type="ECO:0000256" key="1">
    <source>
        <dbReference type="ARBA" id="ARBA00001922"/>
    </source>
</evidence>
<evidence type="ECO:0000256" key="8">
    <source>
        <dbReference type="ARBA" id="ARBA00023235"/>
    </source>
</evidence>
<feature type="binding site" evidence="10">
    <location>
        <position position="243"/>
    </location>
    <ligand>
        <name>Mg(2+)</name>
        <dbReference type="ChEBI" id="CHEBI:18420"/>
        <label>1</label>
        <note>catalytic</note>
    </ligand>
</feature>
<feature type="binding site" evidence="10">
    <location>
        <position position="954"/>
    </location>
    <ligand>
        <name>GTP</name>
        <dbReference type="ChEBI" id="CHEBI:37565"/>
    </ligand>
</feature>
<dbReference type="Gene3D" id="3.40.50.300">
    <property type="entry name" value="P-loop containing nucleotide triphosphate hydrolases"/>
    <property type="match status" value="1"/>
</dbReference>
<keyword evidence="7 10" id="KW-0143">Chaperone</keyword>
<evidence type="ECO:0000256" key="3">
    <source>
        <dbReference type="ARBA" id="ARBA00022628"/>
    </source>
</evidence>
<dbReference type="SUPFAM" id="SSF52540">
    <property type="entry name" value="P-loop containing nucleoside triphosphate hydrolases"/>
    <property type="match status" value="1"/>
</dbReference>
<dbReference type="Pfam" id="PF01642">
    <property type="entry name" value="MM_CoA_mutase"/>
    <property type="match status" value="2"/>
</dbReference>
<feature type="binding site" evidence="10">
    <location>
        <position position="246"/>
    </location>
    <ligand>
        <name>GTP</name>
        <dbReference type="ChEBI" id="CHEBI:37565"/>
    </ligand>
</feature>
<feature type="binding site" evidence="10">
    <location>
        <position position="243"/>
    </location>
    <ligand>
        <name>Mg(2+)</name>
        <dbReference type="ChEBI" id="CHEBI:18420"/>
        <label>2</label>
    </ligand>
</feature>
<dbReference type="InterPro" id="IPR033669">
    <property type="entry name" value="IcmF"/>
</dbReference>
<name>A0ABS8ZVW8_9PSEU</name>
<keyword evidence="3 10" id="KW-0846">Cobalamin</keyword>
<dbReference type="NCBIfam" id="NF045497">
    <property type="entry name" value="IsobCoAmut_IcmF"/>
    <property type="match status" value="1"/>
</dbReference>
<dbReference type="InterPro" id="IPR006158">
    <property type="entry name" value="Cobalamin-bd"/>
</dbReference>
<organism evidence="12 13">
    <name type="scientific">Kibdelosporangium philippinense</name>
    <dbReference type="NCBI Taxonomy" id="211113"/>
    <lineage>
        <taxon>Bacteria</taxon>
        <taxon>Bacillati</taxon>
        <taxon>Actinomycetota</taxon>
        <taxon>Actinomycetes</taxon>
        <taxon>Pseudonocardiales</taxon>
        <taxon>Pseudonocardiaceae</taxon>
        <taxon>Kibdelosporangium</taxon>
    </lineage>
</organism>
<feature type="binding site" description="axial binding residue" evidence="10">
    <location>
        <position position="26"/>
    </location>
    <ligand>
        <name>adenosylcob(III)alamin</name>
        <dbReference type="ChEBI" id="CHEBI:18408"/>
    </ligand>
    <ligandPart>
        <name>Co</name>
        <dbReference type="ChEBI" id="CHEBI:27638"/>
    </ligandPart>
</feature>
<comment type="function">
    <text evidence="10">Catalyzes the reversible interconversion of isobutyryl-CoA and n-butyryl-CoA, using radical chemistry. Also exhibits GTPase activity, associated with its G-protein domain (MeaI) that functions as a chaperone that assists cofactor delivery and proper holo-enzyme assembly.</text>
</comment>
<feature type="binding site" evidence="10">
    <location>
        <position position="603"/>
    </location>
    <ligand>
        <name>substrate</name>
    </ligand>
</feature>
<feature type="binding site" evidence="10">
    <location>
        <position position="568"/>
    </location>
    <ligand>
        <name>substrate</name>
    </ligand>
</feature>
<proteinExistence type="inferred from homology"/>
<dbReference type="PANTHER" id="PTHR43087">
    <property type="entry name" value="LYSINE/ARGININE/ORNITHINE TRANSPORT SYSTEM KINASE"/>
    <property type="match status" value="1"/>
</dbReference>
<evidence type="ECO:0000256" key="10">
    <source>
        <dbReference type="HAMAP-Rule" id="MF_02050"/>
    </source>
</evidence>
<evidence type="ECO:0000313" key="12">
    <source>
        <dbReference type="EMBL" id="MCE7011155.1"/>
    </source>
</evidence>
<evidence type="ECO:0000259" key="11">
    <source>
        <dbReference type="PROSITE" id="PS51332"/>
    </source>
</evidence>
<feature type="binding site" evidence="10">
    <location>
        <position position="842"/>
    </location>
    <ligand>
        <name>substrate</name>
    </ligand>
</feature>
<dbReference type="PANTHER" id="PTHR43087:SF1">
    <property type="entry name" value="LAO_AO TRANSPORT SYSTEM ATPASE"/>
    <property type="match status" value="1"/>
</dbReference>
<evidence type="ECO:0000256" key="9">
    <source>
        <dbReference type="ARBA" id="ARBA00023285"/>
    </source>
</evidence>
<comment type="caution">
    <text evidence="12">The sequence shown here is derived from an EMBL/GenBank/DDBJ whole genome shotgun (WGS) entry which is preliminary data.</text>
</comment>
<comment type="domain">
    <text evidence="10">Is composed of four functional domains: the N-terminal 5'-deoxyadenosylcobalamin binding region that is homologous to the small subunit of ICM (IcmB), a middle P-loop GTPase domain (MeaI) that likely acts as a chaperone for ICM, a structured linker region involved in dimer formation, and a C-terminal part that is homologous to the large substrate-binding subunit of ICM (IcmA).</text>
</comment>
<keyword evidence="6 10" id="KW-0342">GTP-binding</keyword>
<comment type="similarity">
    <text evidence="10">Belongs to the IcmF family.</text>
</comment>
<feature type="binding site" evidence="10">
    <location>
        <position position="204"/>
    </location>
    <ligand>
        <name>Mg(2+)</name>
        <dbReference type="ChEBI" id="CHEBI:18420"/>
        <label>1</label>
        <note>catalytic</note>
    </ligand>
</feature>
<feature type="binding site" evidence="10">
    <location>
        <position position="229"/>
    </location>
    <ligand>
        <name>Mg(2+)</name>
        <dbReference type="ChEBI" id="CHEBI:18420"/>
        <label>2</label>
    </ligand>
</feature>
<dbReference type="InterPro" id="IPR016176">
    <property type="entry name" value="Cbl-dep_enz_cat"/>
</dbReference>
<sequence length="1074" mass="118447">MTPQAPLHRPANPVRFVTAASLFDGHDAAINIMRRILQSQGAEVIHLGHNRSVKEVVAAAIQEDAQGVAISAYQGGHVEYFSYLVELLNERGAGHIKVYGGGGGVIVPAEIELLHSRGVAHIFSPADGQKMGLAKMINTMVESCDYPLADQAPTSWDGLFSGQQDVLARAITQIEAGVFDKDILKTSRQVPVLGITGTGGSGKSSLTDEIVRRFRQDQQDKVRVAVLAIDPTRRRGGGALLGDRIRMNSVDGETVFFRSLATRRAGAEVPDGLGEVITACKAAGFDLIIVETPGIGQGDAAIVPFVDFSLYVMTPEFGAASQLEKIDMLDFADAVAINKFERRGAEDARRDVGRQMVRNREAFGQSWEDMPVFGTSAATFNDDGVTALYQYLRDELVDKGLTVSEGTLPVVDHKTSTSAATVVPAAKARYLSDIADTIRGYHDRTDQQVAAVRELKHFEATKDALARAELSTTDVDGLVARAAKKVDQESRELLEEWPKVKEDYSGDELVVKIRDKELRTPLVRETLSGSKIPRVSLPRFDDEGETLRFLRKENLPGKFPFTAGVFPFKRDGEDPARMFAGEGDAFRTNRRFKYLSQGSEATRLSTAFDSVTLYGRDPDTPPDVYGKIGTSGVSIASLDDMKALYDGFDLTSPTTSVSMTINGPAPTILAYFLNTAIDQRVDAFRADNGREPSEEERAELAAWALANVRGTVQADILKEDQGQNTCIFSTEFSLRMMADVQEWFIQQKVRNFYSVSISGYHIAEAGANPISQLAFTLANGFTYVESYLARGMHIDDFAPNLSFFFSNGMDAEYSVIGRVARRIWAVAMRERYGANERSQKFKYHVQTSGRSLHAQEMSFNDIRTTLQALCALYDNCNSLHTNAYDEAITTPTEASVRRAMAIQLIVNKEWGLSKNENPLQGSFIIDELTDLVEEAVLAEFDRLSDRGGVLGAMETGYQRGRIQDESMLYETRKHDGSLPLIGVNTFLPENGSEEPIEIELARATEEEKRSQVDRTRDFQAKHREEAQEALRRLRASAISGENVFAELMNAARVCTLGQVTEAFFEVGGQYRRNV</sequence>
<evidence type="ECO:0000256" key="4">
    <source>
        <dbReference type="ARBA" id="ARBA00022741"/>
    </source>
</evidence>
<comment type="cofactor">
    <cofactor evidence="1 10">
        <name>adenosylcob(III)alamin</name>
        <dbReference type="ChEBI" id="CHEBI:18408"/>
    </cofactor>
</comment>
<keyword evidence="9 10" id="KW-0170">Cobalt</keyword>
<dbReference type="Proteomes" id="UP001521150">
    <property type="component" value="Unassembled WGS sequence"/>
</dbReference>
<gene>
    <name evidence="10" type="primary">icmF</name>
    <name evidence="12" type="ORF">LWC34_51375</name>
</gene>
<feature type="domain" description="B12-binding" evidence="11">
    <location>
        <begin position="13"/>
        <end position="151"/>
    </location>
</feature>
<evidence type="ECO:0000313" key="13">
    <source>
        <dbReference type="Proteomes" id="UP001521150"/>
    </source>
</evidence>
<feature type="binding site" evidence="10">
    <location>
        <position position="709"/>
    </location>
    <ligand>
        <name>substrate</name>
    </ligand>
</feature>
<feature type="binding site" evidence="10">
    <location>
        <position position="753"/>
    </location>
    <ligand>
        <name>substrate</name>
    </ligand>
</feature>
<dbReference type="HAMAP" id="MF_02050">
    <property type="entry name" value="IcmF"/>
    <property type="match status" value="1"/>
</dbReference>
<evidence type="ECO:0000256" key="6">
    <source>
        <dbReference type="ARBA" id="ARBA00023134"/>
    </source>
</evidence>
<keyword evidence="10" id="KW-0460">Magnesium</keyword>
<dbReference type="Gene3D" id="3.20.20.240">
    <property type="entry name" value="Methylmalonyl-CoA mutase"/>
    <property type="match status" value="1"/>
</dbReference>
<dbReference type="RefSeq" id="WP_233733517.1">
    <property type="nucleotide sequence ID" value="NZ_JAJVCN010000004.1"/>
</dbReference>